<reference evidence="6 7" key="2">
    <citation type="submission" date="2016-10" db="EMBL/GenBank/DDBJ databases">
        <authorList>
            <person name="Varghese N."/>
            <person name="Submissions S."/>
        </authorList>
    </citation>
    <scope>NUCLEOTIDE SEQUENCE [LARGE SCALE GENOMIC DNA]</scope>
    <source>
        <strain evidence="6 7">DSM 24802</strain>
    </source>
</reference>
<accession>A0AAN4UT56</accession>
<keyword evidence="2" id="KW-0479">Metal-binding</keyword>
<feature type="domain" description="Mandelate racemase/muconate lactonizing enzyme C-terminal" evidence="4">
    <location>
        <begin position="146"/>
        <end position="242"/>
    </location>
</feature>
<sequence>MGSSSAPKIETIETTVLTFPTDAPESDGTLKWDSTTMVLVEISAGEKTGIGYTYGMSAIAAIVRDSLAPLIEGGDPMDIAALWLKMVEAMRNNGRGAAIAMAIAAIDNALWDLKGKLLDQPVAALLGRAREEIPAYGSGGFTSYDDHQMTEQLGGWASAGFGMVKIKVGRAPERDPHRLGVARQAIGSDVALFMDANGAQNRKEALMLAERAAEFSVAWNEEPVSSDDLSGLRLLRDRGPAGMQITAGEYGYDIMYFRRMLEAGAVDVLQADATRCAGITGFMGVAALSAAHQTPLSAHCAPALHLHVCLAALPAVHLEWFHDHVRIEDMLFDGAPVPRGGKLRDNGLPGLGITVRPDVAERYRVG</sequence>
<keyword evidence="7" id="KW-1185">Reference proteome</keyword>
<proteinExistence type="predicted"/>
<dbReference type="Proteomes" id="UP000199541">
    <property type="component" value="Unassembled WGS sequence"/>
</dbReference>
<dbReference type="InterPro" id="IPR029017">
    <property type="entry name" value="Enolase-like_N"/>
</dbReference>
<name>A0AAN4UT56_9RHOB</name>
<comment type="cofactor">
    <cofactor evidence="1">
        <name>Mg(2+)</name>
        <dbReference type="ChEBI" id="CHEBI:18420"/>
    </cofactor>
</comment>
<evidence type="ECO:0000256" key="1">
    <source>
        <dbReference type="ARBA" id="ARBA00001946"/>
    </source>
</evidence>
<dbReference type="InterPro" id="IPR013342">
    <property type="entry name" value="Mandelate_racemase_C"/>
</dbReference>
<protein>
    <submittedName>
        <fullName evidence="6">L-alanine-DL-glutamate epimerase</fullName>
    </submittedName>
    <submittedName>
        <fullName evidence="5">Mandelate racemase</fullName>
    </submittedName>
</protein>
<comment type="caution">
    <text evidence="5">The sequence shown here is derived from an EMBL/GenBank/DDBJ whole genome shotgun (WGS) entry which is preliminary data.</text>
</comment>
<dbReference type="PROSITE" id="PS00908">
    <property type="entry name" value="MR_MLE_1"/>
    <property type="match status" value="1"/>
</dbReference>
<dbReference type="SUPFAM" id="SSF51604">
    <property type="entry name" value="Enolase C-terminal domain-like"/>
    <property type="match status" value="1"/>
</dbReference>
<dbReference type="EMBL" id="FNOB01000014">
    <property type="protein sequence ID" value="SDX33478.1"/>
    <property type="molecule type" value="Genomic_DNA"/>
</dbReference>
<evidence type="ECO:0000313" key="7">
    <source>
        <dbReference type="Proteomes" id="UP000199541"/>
    </source>
</evidence>
<dbReference type="SMART" id="SM00922">
    <property type="entry name" value="MR_MLE"/>
    <property type="match status" value="1"/>
</dbReference>
<dbReference type="SFLD" id="SFLDG00179">
    <property type="entry name" value="mandelate_racemase"/>
    <property type="match status" value="1"/>
</dbReference>
<dbReference type="GO" id="GO:0009063">
    <property type="term" value="P:amino acid catabolic process"/>
    <property type="evidence" value="ECO:0007669"/>
    <property type="project" value="InterPro"/>
</dbReference>
<reference evidence="5" key="3">
    <citation type="submission" date="2023-06" db="EMBL/GenBank/DDBJ databases">
        <authorList>
            <person name="Sun Q."/>
            <person name="Zhou Y."/>
        </authorList>
    </citation>
    <scope>NUCLEOTIDE SEQUENCE</scope>
    <source>
        <strain evidence="5">CGMCC 1.10859</strain>
    </source>
</reference>
<evidence type="ECO:0000259" key="4">
    <source>
        <dbReference type="SMART" id="SM00922"/>
    </source>
</evidence>
<dbReference type="AlphaFoldDB" id="A0AAN4UT56"/>
<dbReference type="SFLD" id="SFLDS00001">
    <property type="entry name" value="Enolase"/>
    <property type="match status" value="1"/>
</dbReference>
<keyword evidence="3" id="KW-0460">Magnesium</keyword>
<reference evidence="5" key="1">
    <citation type="journal article" date="2014" name="Int. J. Syst. Evol. Microbiol.">
        <title>Complete genome sequence of Corynebacterium casei LMG S-19264T (=DSM 44701T), isolated from a smear-ripened cheese.</title>
        <authorList>
            <consortium name="US DOE Joint Genome Institute (JGI-PGF)"/>
            <person name="Walter F."/>
            <person name="Albersmeier A."/>
            <person name="Kalinowski J."/>
            <person name="Ruckert C."/>
        </authorList>
    </citation>
    <scope>NUCLEOTIDE SEQUENCE</scope>
    <source>
        <strain evidence="5">CGMCC 1.10859</strain>
    </source>
</reference>
<dbReference type="Proteomes" id="UP000634647">
    <property type="component" value="Unassembled WGS sequence"/>
</dbReference>
<dbReference type="InterPro" id="IPR046945">
    <property type="entry name" value="RHMD-like"/>
</dbReference>
<dbReference type="GO" id="GO:0000287">
    <property type="term" value="F:magnesium ion binding"/>
    <property type="evidence" value="ECO:0007669"/>
    <property type="project" value="TreeGrafter"/>
</dbReference>
<dbReference type="SUPFAM" id="SSF54826">
    <property type="entry name" value="Enolase N-terminal domain-like"/>
    <property type="match status" value="1"/>
</dbReference>
<dbReference type="PANTHER" id="PTHR13794">
    <property type="entry name" value="ENOLASE SUPERFAMILY, MANDELATE RACEMASE"/>
    <property type="match status" value="1"/>
</dbReference>
<dbReference type="PANTHER" id="PTHR13794:SF58">
    <property type="entry name" value="MITOCHONDRIAL ENOLASE SUPERFAMILY MEMBER 1"/>
    <property type="match status" value="1"/>
</dbReference>
<dbReference type="InterPro" id="IPR018110">
    <property type="entry name" value="Mandel_Rmase/mucon_lact_enz_CS"/>
</dbReference>
<dbReference type="CDD" id="cd03328">
    <property type="entry name" value="MR_like_3"/>
    <property type="match status" value="1"/>
</dbReference>
<dbReference type="InterPro" id="IPR013341">
    <property type="entry name" value="Mandelate_racemase_N_dom"/>
</dbReference>
<dbReference type="Gene3D" id="3.20.20.120">
    <property type="entry name" value="Enolase-like C-terminal domain"/>
    <property type="match status" value="1"/>
</dbReference>
<evidence type="ECO:0000313" key="6">
    <source>
        <dbReference type="EMBL" id="SDX33478.1"/>
    </source>
</evidence>
<dbReference type="GO" id="GO:0016836">
    <property type="term" value="F:hydro-lyase activity"/>
    <property type="evidence" value="ECO:0007669"/>
    <property type="project" value="TreeGrafter"/>
</dbReference>
<organism evidence="5 8">
    <name type="scientific">Allgaiera indica</name>
    <dbReference type="NCBI Taxonomy" id="765699"/>
    <lineage>
        <taxon>Bacteria</taxon>
        <taxon>Pseudomonadati</taxon>
        <taxon>Pseudomonadota</taxon>
        <taxon>Alphaproteobacteria</taxon>
        <taxon>Rhodobacterales</taxon>
        <taxon>Paracoccaceae</taxon>
        <taxon>Allgaiera</taxon>
    </lineage>
</organism>
<dbReference type="EMBL" id="BNAB01000014">
    <property type="protein sequence ID" value="GHE04055.1"/>
    <property type="molecule type" value="Genomic_DNA"/>
</dbReference>
<dbReference type="GO" id="GO:0016052">
    <property type="term" value="P:carbohydrate catabolic process"/>
    <property type="evidence" value="ECO:0007669"/>
    <property type="project" value="TreeGrafter"/>
</dbReference>
<evidence type="ECO:0000256" key="2">
    <source>
        <dbReference type="ARBA" id="ARBA00022723"/>
    </source>
</evidence>
<evidence type="ECO:0000313" key="5">
    <source>
        <dbReference type="EMBL" id="GHE04055.1"/>
    </source>
</evidence>
<gene>
    <name evidence="5" type="ORF">GCM10008024_29720</name>
    <name evidence="6" type="ORF">SAMN05444006_1148</name>
</gene>
<dbReference type="Pfam" id="PF02746">
    <property type="entry name" value="MR_MLE_N"/>
    <property type="match status" value="1"/>
</dbReference>
<dbReference type="Gene3D" id="3.30.390.10">
    <property type="entry name" value="Enolase-like, N-terminal domain"/>
    <property type="match status" value="1"/>
</dbReference>
<dbReference type="Pfam" id="PF13378">
    <property type="entry name" value="MR_MLE_C"/>
    <property type="match status" value="1"/>
</dbReference>
<dbReference type="InterPro" id="IPR029065">
    <property type="entry name" value="Enolase_C-like"/>
</dbReference>
<evidence type="ECO:0000256" key="3">
    <source>
        <dbReference type="ARBA" id="ARBA00022842"/>
    </source>
</evidence>
<evidence type="ECO:0000313" key="8">
    <source>
        <dbReference type="Proteomes" id="UP000634647"/>
    </source>
</evidence>
<dbReference type="InterPro" id="IPR036849">
    <property type="entry name" value="Enolase-like_C_sf"/>
</dbReference>
<dbReference type="RefSeq" id="WP_035846908.1">
    <property type="nucleotide sequence ID" value="NZ_BNAB01000014.1"/>
</dbReference>